<feature type="transmembrane region" description="Helical" evidence="1">
    <location>
        <begin position="175"/>
        <end position="197"/>
    </location>
</feature>
<name>A0A7W5H8I6_9BACT</name>
<evidence type="ECO:0000256" key="1">
    <source>
        <dbReference type="SAM" id="Phobius"/>
    </source>
</evidence>
<keyword evidence="1" id="KW-0812">Transmembrane</keyword>
<feature type="transmembrane region" description="Helical" evidence="1">
    <location>
        <begin position="12"/>
        <end position="30"/>
    </location>
</feature>
<dbReference type="Proteomes" id="UP000536179">
    <property type="component" value="Unassembled WGS sequence"/>
</dbReference>
<protein>
    <submittedName>
        <fullName evidence="2">Uncharacterized protein</fullName>
    </submittedName>
</protein>
<evidence type="ECO:0000313" key="2">
    <source>
        <dbReference type="EMBL" id="MBB3210727.1"/>
    </source>
</evidence>
<dbReference type="RefSeq" id="WP_184310227.1">
    <property type="nucleotide sequence ID" value="NZ_JACHXU010000059.1"/>
</dbReference>
<keyword evidence="1" id="KW-0472">Membrane</keyword>
<organism evidence="2 3">
    <name type="scientific">Aporhodopirellula rubra</name>
    <dbReference type="NCBI Taxonomy" id="980271"/>
    <lineage>
        <taxon>Bacteria</taxon>
        <taxon>Pseudomonadati</taxon>
        <taxon>Planctomycetota</taxon>
        <taxon>Planctomycetia</taxon>
        <taxon>Pirellulales</taxon>
        <taxon>Pirellulaceae</taxon>
        <taxon>Aporhodopirellula</taxon>
    </lineage>
</organism>
<accession>A0A7W5H8I6</accession>
<keyword evidence="3" id="KW-1185">Reference proteome</keyword>
<reference evidence="2 3" key="1">
    <citation type="submission" date="2020-08" db="EMBL/GenBank/DDBJ databases">
        <title>Genomic Encyclopedia of Type Strains, Phase III (KMG-III): the genomes of soil and plant-associated and newly described type strains.</title>
        <authorList>
            <person name="Whitman W."/>
        </authorList>
    </citation>
    <scope>NUCLEOTIDE SEQUENCE [LARGE SCALE GENOMIC DNA]</scope>
    <source>
        <strain evidence="2 3">CECT 8075</strain>
    </source>
</reference>
<comment type="caution">
    <text evidence="2">The sequence shown here is derived from an EMBL/GenBank/DDBJ whole genome shotgun (WGS) entry which is preliminary data.</text>
</comment>
<dbReference type="AlphaFoldDB" id="A0A7W5H8I6"/>
<dbReference type="EMBL" id="JACHXU010000059">
    <property type="protein sequence ID" value="MBB3210727.1"/>
    <property type="molecule type" value="Genomic_DNA"/>
</dbReference>
<gene>
    <name evidence="2" type="ORF">FHS27_006575</name>
</gene>
<proteinExistence type="predicted"/>
<sequence length="214" mass="22973">MRTSNAIAKGRIIASVFLLASIGISVYFGISAWKWHSDFYEWIDATPMQMTVDLATPSMHSAPFTQTCVMAHGQSIYVAFDDPDANDENIGEYFAGLQGTVTIRDLTGAEVLAKPFDATGVRLWGDDPMLVGFHPFANGDYTAEIKIEQGASALGGTQYDLYARNELCGLELMPAYVLGAISALAALIACVGGCYTVPSIARDGFRVQVPDDVG</sequence>
<evidence type="ECO:0000313" key="3">
    <source>
        <dbReference type="Proteomes" id="UP000536179"/>
    </source>
</evidence>
<keyword evidence="1" id="KW-1133">Transmembrane helix</keyword>